<dbReference type="EMBL" id="MTSE01000022">
    <property type="protein sequence ID" value="OUJ70478.1"/>
    <property type="molecule type" value="Genomic_DNA"/>
</dbReference>
<feature type="transmembrane region" description="Helical" evidence="1">
    <location>
        <begin position="48"/>
        <end position="68"/>
    </location>
</feature>
<evidence type="ECO:0000256" key="1">
    <source>
        <dbReference type="SAM" id="Phobius"/>
    </source>
</evidence>
<dbReference type="OrthoDB" id="9796461at2"/>
<dbReference type="PANTHER" id="PTHR23028">
    <property type="entry name" value="ACETYLTRANSFERASE"/>
    <property type="match status" value="1"/>
</dbReference>
<dbReference type="Pfam" id="PF01757">
    <property type="entry name" value="Acyl_transf_3"/>
    <property type="match status" value="1"/>
</dbReference>
<dbReference type="AlphaFoldDB" id="A0A2C9ZU70"/>
<feature type="domain" description="Acyltransferase 3" evidence="2">
    <location>
        <begin position="20"/>
        <end position="340"/>
    </location>
</feature>
<feature type="transmembrane region" description="Helical" evidence="1">
    <location>
        <begin position="88"/>
        <end position="106"/>
    </location>
</feature>
<keyword evidence="3" id="KW-0808">Transferase</keyword>
<evidence type="ECO:0000259" key="2">
    <source>
        <dbReference type="Pfam" id="PF01757"/>
    </source>
</evidence>
<accession>A0A2C9ZU70</accession>
<comment type="caution">
    <text evidence="3">The sequence shown here is derived from an EMBL/GenBank/DDBJ whole genome shotgun (WGS) entry which is preliminary data.</text>
</comment>
<dbReference type="InterPro" id="IPR002656">
    <property type="entry name" value="Acyl_transf_3_dom"/>
</dbReference>
<feature type="transmembrane region" description="Helical" evidence="1">
    <location>
        <begin position="237"/>
        <end position="253"/>
    </location>
</feature>
<feature type="transmembrane region" description="Helical" evidence="1">
    <location>
        <begin position="16"/>
        <end position="36"/>
    </location>
</feature>
<evidence type="ECO:0000313" key="3">
    <source>
        <dbReference type="EMBL" id="OUJ70478.1"/>
    </source>
</evidence>
<sequence>MIVASPATAGRETTPYFGLLDGLRGIAAVAVVVFHFMEFAVPDYADNFIAHAYFAVDFFFCLSGFVIACAYDTHLEKIGAASFLLRRLIRLHPLVVIGSFLGLLTFRLDPFSDLYTAYAPKVLPLLVTSCLLIPYPLVPERYFNLFHLNPPTWSLFWEYVATVVYAFVLVRVRPGVLHILTGLAAVALIYEAHAATNLAVGWGGENVGGGAVRVSYSFLMGLVVYRAQWILPTRLGFLSLALLLLAAFLLPFAKQVNWLTDSVVVLFYFPFLVALGAGARMTLRSAKLCTFLGAISYPLYMIHYPFLWIFLSYIEKQKPPLSTLAVLIPLGVLFLVLLAYGIMRFVDTPLRSYLSQKLKLEQAAVSYGKVNR</sequence>
<dbReference type="Proteomes" id="UP000194873">
    <property type="component" value="Unassembled WGS sequence"/>
</dbReference>
<protein>
    <submittedName>
        <fullName evidence="3">Acyltransferase</fullName>
    </submittedName>
</protein>
<keyword evidence="1" id="KW-1133">Transmembrane helix</keyword>
<dbReference type="GO" id="GO:0016747">
    <property type="term" value="F:acyltransferase activity, transferring groups other than amino-acyl groups"/>
    <property type="evidence" value="ECO:0007669"/>
    <property type="project" value="InterPro"/>
</dbReference>
<keyword evidence="3" id="KW-0012">Acyltransferase</keyword>
<feature type="transmembrane region" description="Helical" evidence="1">
    <location>
        <begin position="323"/>
        <end position="343"/>
    </location>
</feature>
<reference evidence="3 4" key="1">
    <citation type="submission" date="2017-01" db="EMBL/GenBank/DDBJ databases">
        <title>A new Hymenobacter.</title>
        <authorList>
            <person name="Liang Y."/>
            <person name="Feng F."/>
        </authorList>
    </citation>
    <scope>NUCLEOTIDE SEQUENCE [LARGE SCALE GENOMIC DNA]</scope>
    <source>
        <strain evidence="3">MIMBbqt21</strain>
    </source>
</reference>
<keyword evidence="1" id="KW-0472">Membrane</keyword>
<feature type="transmembrane region" description="Helical" evidence="1">
    <location>
        <begin position="177"/>
        <end position="195"/>
    </location>
</feature>
<organism evidence="3 4">
    <name type="scientific">Hymenobacter crusticola</name>
    <dbReference type="NCBI Taxonomy" id="1770526"/>
    <lineage>
        <taxon>Bacteria</taxon>
        <taxon>Pseudomonadati</taxon>
        <taxon>Bacteroidota</taxon>
        <taxon>Cytophagia</taxon>
        <taxon>Cytophagales</taxon>
        <taxon>Hymenobacteraceae</taxon>
        <taxon>Hymenobacter</taxon>
    </lineage>
</organism>
<feature type="transmembrane region" description="Helical" evidence="1">
    <location>
        <begin position="259"/>
        <end position="279"/>
    </location>
</feature>
<name>A0A2C9ZU70_9BACT</name>
<dbReference type="RefSeq" id="WP_086596707.1">
    <property type="nucleotide sequence ID" value="NZ_MTSE01000022.1"/>
</dbReference>
<evidence type="ECO:0000313" key="4">
    <source>
        <dbReference type="Proteomes" id="UP000194873"/>
    </source>
</evidence>
<keyword evidence="4" id="KW-1185">Reference proteome</keyword>
<feature type="transmembrane region" description="Helical" evidence="1">
    <location>
        <begin position="150"/>
        <end position="170"/>
    </location>
</feature>
<feature type="transmembrane region" description="Helical" evidence="1">
    <location>
        <begin position="207"/>
        <end position="225"/>
    </location>
</feature>
<keyword evidence="1" id="KW-0812">Transmembrane</keyword>
<feature type="transmembrane region" description="Helical" evidence="1">
    <location>
        <begin position="291"/>
        <end position="311"/>
    </location>
</feature>
<proteinExistence type="predicted"/>
<gene>
    <name evidence="3" type="ORF">BXP70_23955</name>
</gene>
<dbReference type="PANTHER" id="PTHR23028:SF134">
    <property type="entry name" value="PUTATIVE (AFU_ORTHOLOGUE AFUA_4G08520)-RELATED"/>
    <property type="match status" value="1"/>
</dbReference>
<dbReference type="InterPro" id="IPR050879">
    <property type="entry name" value="Acyltransferase_3"/>
</dbReference>